<evidence type="ECO:0000313" key="2">
    <source>
        <dbReference type="EMBL" id="CAJ0889477.1"/>
    </source>
</evidence>
<proteinExistence type="predicted"/>
<dbReference type="PANTHER" id="PTHR36443:SF1">
    <property type="entry name" value="BSR5223 PROTEIN"/>
    <property type="match status" value="1"/>
</dbReference>
<keyword evidence="1" id="KW-0812">Transmembrane</keyword>
<reference evidence="2" key="1">
    <citation type="submission" date="2023-07" db="EMBL/GenBank/DDBJ databases">
        <authorList>
            <person name="Pelsma A.J. K."/>
        </authorList>
    </citation>
    <scope>NUCLEOTIDE SEQUENCE</scope>
</reference>
<gene>
    <name evidence="2" type="ORF">AMST5_03965</name>
</gene>
<protein>
    <recommendedName>
        <fullName evidence="3">DUF2905 domain-containing protein</fullName>
    </recommendedName>
</protein>
<name>A0AA48M311_9ZZZZ</name>
<feature type="transmembrane region" description="Helical" evidence="1">
    <location>
        <begin position="45"/>
        <end position="65"/>
    </location>
</feature>
<organism evidence="2">
    <name type="scientific">freshwater sediment metagenome</name>
    <dbReference type="NCBI Taxonomy" id="556182"/>
    <lineage>
        <taxon>unclassified sequences</taxon>
        <taxon>metagenomes</taxon>
        <taxon>ecological metagenomes</taxon>
    </lineage>
</organism>
<dbReference type="Pfam" id="PF11146">
    <property type="entry name" value="DUF2905"/>
    <property type="match status" value="1"/>
</dbReference>
<evidence type="ECO:0008006" key="3">
    <source>
        <dbReference type="Google" id="ProtNLM"/>
    </source>
</evidence>
<evidence type="ECO:0000256" key="1">
    <source>
        <dbReference type="SAM" id="Phobius"/>
    </source>
</evidence>
<dbReference type="AlphaFoldDB" id="A0AA48M311"/>
<dbReference type="PANTHER" id="PTHR36443">
    <property type="entry name" value="BSR5223 PROTEIN"/>
    <property type="match status" value="1"/>
</dbReference>
<dbReference type="InterPro" id="IPR021320">
    <property type="entry name" value="DUF2905"/>
</dbReference>
<sequence>MTSRLLIFAGFLLIGLGLVWMIGERFGLGRLPGDLFIERGNLRIYIPLATSLLLSVALSLLLWLLNR</sequence>
<keyword evidence="1" id="KW-1133">Transmembrane helix</keyword>
<dbReference type="EMBL" id="OY288114">
    <property type="protein sequence ID" value="CAJ0889477.1"/>
    <property type="molecule type" value="Genomic_DNA"/>
</dbReference>
<accession>A0AA48M311</accession>
<keyword evidence="1" id="KW-0472">Membrane</keyword>